<evidence type="ECO:0000256" key="5">
    <source>
        <dbReference type="ARBA" id="ARBA00022989"/>
    </source>
</evidence>
<evidence type="ECO:0000313" key="10">
    <source>
        <dbReference type="Proteomes" id="UP000002209"/>
    </source>
</evidence>
<feature type="transmembrane region" description="Helical" evidence="7">
    <location>
        <begin position="209"/>
        <end position="227"/>
    </location>
</feature>
<dbReference type="Proteomes" id="UP000002209">
    <property type="component" value="Chromosome"/>
</dbReference>
<evidence type="ECO:0000256" key="1">
    <source>
        <dbReference type="ARBA" id="ARBA00004651"/>
    </source>
</evidence>
<evidence type="ECO:0000256" key="3">
    <source>
        <dbReference type="ARBA" id="ARBA00022475"/>
    </source>
</evidence>
<organism evidence="9 10">
    <name type="scientific">Gemmatimonas aurantiaca (strain DSM 14586 / JCM 11422 / NBRC 100505 / T-27)</name>
    <dbReference type="NCBI Taxonomy" id="379066"/>
    <lineage>
        <taxon>Bacteria</taxon>
        <taxon>Pseudomonadati</taxon>
        <taxon>Gemmatimonadota</taxon>
        <taxon>Gemmatimonadia</taxon>
        <taxon>Gemmatimonadales</taxon>
        <taxon>Gemmatimonadaceae</taxon>
        <taxon>Gemmatimonas</taxon>
    </lineage>
</organism>
<dbReference type="HOGENOM" id="CLU_044208_6_0_0"/>
<dbReference type="STRING" id="379066.GAU_2047"/>
<evidence type="ECO:0000256" key="2">
    <source>
        <dbReference type="ARBA" id="ARBA00010792"/>
    </source>
</evidence>
<keyword evidence="4 7" id="KW-0812">Transmembrane</keyword>
<dbReference type="AlphaFoldDB" id="C1A9B2"/>
<feature type="domain" description="VTT" evidence="8">
    <location>
        <begin position="67"/>
        <end position="191"/>
    </location>
</feature>
<evidence type="ECO:0000256" key="7">
    <source>
        <dbReference type="RuleBase" id="RU367016"/>
    </source>
</evidence>
<dbReference type="RefSeq" id="WP_012683536.1">
    <property type="nucleotide sequence ID" value="NC_012489.1"/>
</dbReference>
<comment type="similarity">
    <text evidence="2 7">Belongs to the DedA family.</text>
</comment>
<evidence type="ECO:0000259" key="8">
    <source>
        <dbReference type="Pfam" id="PF09335"/>
    </source>
</evidence>
<evidence type="ECO:0000256" key="4">
    <source>
        <dbReference type="ARBA" id="ARBA00022692"/>
    </source>
</evidence>
<gene>
    <name evidence="9" type="ordered locus">GAU_2047</name>
</gene>
<dbReference type="InterPro" id="IPR032816">
    <property type="entry name" value="VTT_dom"/>
</dbReference>
<protein>
    <submittedName>
        <fullName evidence="9">Hypothetical membrane protein</fullName>
    </submittedName>
</protein>
<dbReference type="PANTHER" id="PTHR30353:SF0">
    <property type="entry name" value="TRANSMEMBRANE PROTEIN"/>
    <property type="match status" value="1"/>
</dbReference>
<keyword evidence="10" id="KW-1185">Reference proteome</keyword>
<dbReference type="KEGG" id="gau:GAU_2047"/>
<keyword evidence="5 7" id="KW-1133">Transmembrane helix</keyword>
<dbReference type="eggNOG" id="COG0586">
    <property type="taxonomic scope" value="Bacteria"/>
</dbReference>
<feature type="transmembrane region" description="Helical" evidence="7">
    <location>
        <begin position="175"/>
        <end position="197"/>
    </location>
</feature>
<dbReference type="InterPro" id="IPR032818">
    <property type="entry name" value="DedA-like"/>
</dbReference>
<accession>C1A9B2</accession>
<feature type="transmembrane region" description="Helical" evidence="7">
    <location>
        <begin position="87"/>
        <end position="111"/>
    </location>
</feature>
<reference evidence="10" key="1">
    <citation type="submission" date="2006-03" db="EMBL/GenBank/DDBJ databases">
        <title>Complete genome sequence of Gemmatimonas aurantiaca T-27 that represents a novel phylum Gemmatimonadetes.</title>
        <authorList>
            <person name="Takasaki K."/>
            <person name="Ichikawa N."/>
            <person name="Miura H."/>
            <person name="Matsushita S."/>
            <person name="Watanabe Y."/>
            <person name="Oguchi A."/>
            <person name="Ankai A."/>
            <person name="Yashiro I."/>
            <person name="Takahashi M."/>
            <person name="Terui Y."/>
            <person name="Fukui S."/>
            <person name="Yokoyama H."/>
            <person name="Tanikawa S."/>
            <person name="Hanada S."/>
            <person name="Kamagata Y."/>
            <person name="Fujita N."/>
        </authorList>
    </citation>
    <scope>NUCLEOTIDE SEQUENCE [LARGE SCALE GENOMIC DNA]</scope>
    <source>
        <strain evidence="10">T-27 / DSM 14586 / JCM 11422 / NBRC 100505</strain>
    </source>
</reference>
<feature type="transmembrane region" description="Helical" evidence="7">
    <location>
        <begin position="45"/>
        <end position="67"/>
    </location>
</feature>
<keyword evidence="3 7" id="KW-1003">Cell membrane</keyword>
<dbReference type="Pfam" id="PF09335">
    <property type="entry name" value="VTT_dom"/>
    <property type="match status" value="1"/>
</dbReference>
<dbReference type="GO" id="GO:0005886">
    <property type="term" value="C:plasma membrane"/>
    <property type="evidence" value="ECO:0007669"/>
    <property type="project" value="UniProtKB-SubCell"/>
</dbReference>
<sequence length="237" mass="26114">MVDHDMASVELSPGNDHFPPHTDPRLEFLTDFYHRLRDLPALVQWAGYVGLTLIIFAETGLLIGFFLPGDSLLVTAGLLAADPAFGLNVWLLGAILTVAAIVGDTVGYNVGKTAGPHIFNRENSLFFHKDHLLRAQAFYEKHGGKTIIIARFMPIVRTFAPVVAGVGRMEYRAFLIYNIVGGVLWIWSMLLTGWILARTVPAVAQHVEKVILVVVFLSILPGIIAWMRERAKSKAAA</sequence>
<comment type="subcellular location">
    <subcellularLocation>
        <location evidence="1 7">Cell membrane</location>
        <topology evidence="1 7">Multi-pass membrane protein</topology>
    </subcellularLocation>
</comment>
<evidence type="ECO:0000256" key="6">
    <source>
        <dbReference type="ARBA" id="ARBA00023136"/>
    </source>
</evidence>
<keyword evidence="6 7" id="KW-0472">Membrane</keyword>
<dbReference type="PANTHER" id="PTHR30353">
    <property type="entry name" value="INNER MEMBRANE PROTEIN DEDA-RELATED"/>
    <property type="match status" value="1"/>
</dbReference>
<name>C1A9B2_GEMAT</name>
<evidence type="ECO:0000313" key="9">
    <source>
        <dbReference type="EMBL" id="BAH39089.1"/>
    </source>
</evidence>
<proteinExistence type="inferred from homology"/>
<dbReference type="EMBL" id="AP009153">
    <property type="protein sequence ID" value="BAH39089.1"/>
    <property type="molecule type" value="Genomic_DNA"/>
</dbReference>